<organism evidence="17 18">
    <name type="scientific">Lojkania enalia</name>
    <dbReference type="NCBI Taxonomy" id="147567"/>
    <lineage>
        <taxon>Eukaryota</taxon>
        <taxon>Fungi</taxon>
        <taxon>Dikarya</taxon>
        <taxon>Ascomycota</taxon>
        <taxon>Pezizomycotina</taxon>
        <taxon>Dothideomycetes</taxon>
        <taxon>Pleosporomycetidae</taxon>
        <taxon>Pleosporales</taxon>
        <taxon>Pleosporales incertae sedis</taxon>
        <taxon>Lojkania</taxon>
    </lineage>
</organism>
<accession>A0A9P4N4X3</accession>
<evidence type="ECO:0000256" key="15">
    <source>
        <dbReference type="SAM" id="SignalP"/>
    </source>
</evidence>
<dbReference type="GO" id="GO:0004497">
    <property type="term" value="F:monooxygenase activity"/>
    <property type="evidence" value="ECO:0007669"/>
    <property type="project" value="UniProtKB-KW"/>
</dbReference>
<evidence type="ECO:0000256" key="5">
    <source>
        <dbReference type="ARBA" id="ARBA00023001"/>
    </source>
</evidence>
<name>A0A9P4N4X3_9PLEO</name>
<evidence type="ECO:0000256" key="12">
    <source>
        <dbReference type="ARBA" id="ARBA00044502"/>
    </source>
</evidence>
<evidence type="ECO:0000256" key="2">
    <source>
        <dbReference type="ARBA" id="ARBA00004613"/>
    </source>
</evidence>
<dbReference type="PANTHER" id="PTHR33353:SF6">
    <property type="entry name" value="ENDOGLUCANASE IV"/>
    <property type="match status" value="1"/>
</dbReference>
<feature type="signal peptide" evidence="15">
    <location>
        <begin position="1"/>
        <end position="18"/>
    </location>
</feature>
<evidence type="ECO:0000256" key="6">
    <source>
        <dbReference type="ARBA" id="ARBA00023002"/>
    </source>
</evidence>
<comment type="caution">
    <text evidence="17">The sequence shown here is derived from an EMBL/GenBank/DDBJ whole genome shotgun (WGS) entry which is preliminary data.</text>
</comment>
<evidence type="ECO:0000256" key="11">
    <source>
        <dbReference type="ARBA" id="ARBA00023326"/>
    </source>
</evidence>
<keyword evidence="10" id="KW-0119">Carbohydrate metabolism</keyword>
<dbReference type="Proteomes" id="UP000800093">
    <property type="component" value="Unassembled WGS sequence"/>
</dbReference>
<comment type="subcellular location">
    <subcellularLocation>
        <location evidence="2">Secreted</location>
    </subcellularLocation>
</comment>
<evidence type="ECO:0000256" key="10">
    <source>
        <dbReference type="ARBA" id="ARBA00023277"/>
    </source>
</evidence>
<dbReference type="GO" id="GO:0005576">
    <property type="term" value="C:extracellular region"/>
    <property type="evidence" value="ECO:0007669"/>
    <property type="project" value="UniProtKB-SubCell"/>
</dbReference>
<keyword evidence="5" id="KW-0136">Cellulose degradation</keyword>
<proteinExistence type="inferred from homology"/>
<gene>
    <name evidence="17" type="ORF">CC78DRAFT_515544</name>
</gene>
<dbReference type="Gene3D" id="2.70.50.70">
    <property type="match status" value="1"/>
</dbReference>
<dbReference type="OrthoDB" id="4849160at2759"/>
<comment type="similarity">
    <text evidence="12">Belongs to the polysaccharide monooxygenase AA9 family.</text>
</comment>
<dbReference type="GO" id="GO:0046872">
    <property type="term" value="F:metal ion binding"/>
    <property type="evidence" value="ECO:0007669"/>
    <property type="project" value="UniProtKB-KW"/>
</dbReference>
<dbReference type="EC" id="1.14.99.56" evidence="14"/>
<comment type="cofactor">
    <cofactor evidence="1">
        <name>Cu(2+)</name>
        <dbReference type="ChEBI" id="CHEBI:29036"/>
    </cofactor>
</comment>
<dbReference type="CDD" id="cd21175">
    <property type="entry name" value="LPMO_AA9"/>
    <property type="match status" value="1"/>
</dbReference>
<reference evidence="18" key="1">
    <citation type="journal article" date="2020" name="Stud. Mycol.">
        <title>101 Dothideomycetes genomes: A test case for predicting lifestyles and emergence of pathogens.</title>
        <authorList>
            <person name="Haridas S."/>
            <person name="Albert R."/>
            <person name="Binder M."/>
            <person name="Bloem J."/>
            <person name="LaButti K."/>
            <person name="Salamov A."/>
            <person name="Andreopoulos B."/>
            <person name="Baker S."/>
            <person name="Barry K."/>
            <person name="Bills G."/>
            <person name="Bluhm B."/>
            <person name="Cannon C."/>
            <person name="Castanera R."/>
            <person name="Culley D."/>
            <person name="Daum C."/>
            <person name="Ezra D."/>
            <person name="Gonzalez J."/>
            <person name="Henrissat B."/>
            <person name="Kuo A."/>
            <person name="Liang C."/>
            <person name="Lipzen A."/>
            <person name="Lutzoni F."/>
            <person name="Magnuson J."/>
            <person name="Mondo S."/>
            <person name="Nolan M."/>
            <person name="Ohm R."/>
            <person name="Pangilinan J."/>
            <person name="Park H.-J."/>
            <person name="Ramirez L."/>
            <person name="Alfaro M."/>
            <person name="Sun H."/>
            <person name="Tritt A."/>
            <person name="Yoshinaga Y."/>
            <person name="Zwiers L.-H."/>
            <person name="Turgeon B."/>
            <person name="Goodwin S."/>
            <person name="Spatafora J."/>
            <person name="Crous P."/>
            <person name="Grigoriev I."/>
        </authorList>
    </citation>
    <scope>NUCLEOTIDE SEQUENCE [LARGE SCALE GENOMIC DNA]</scope>
    <source>
        <strain evidence="18">CBS 304.66</strain>
    </source>
</reference>
<protein>
    <recommendedName>
        <fullName evidence="14">lytic cellulose monooxygenase (C4-dehydrogenating)</fullName>
        <ecNumber evidence="14">1.14.99.56</ecNumber>
    </recommendedName>
</protein>
<feature type="chain" id="PRO_5040297438" description="lytic cellulose monooxygenase (C4-dehydrogenating)" evidence="15">
    <location>
        <begin position="19"/>
        <end position="246"/>
    </location>
</feature>
<keyword evidence="9" id="KW-1015">Disulfide bond</keyword>
<dbReference type="PANTHER" id="PTHR33353">
    <property type="entry name" value="PUTATIVE (AFU_ORTHOLOGUE AFUA_1G12560)-RELATED"/>
    <property type="match status" value="1"/>
</dbReference>
<feature type="domain" description="Auxiliary Activity family 9 catalytic" evidence="16">
    <location>
        <begin position="17"/>
        <end position="234"/>
    </location>
</feature>
<keyword evidence="7" id="KW-0186">Copper</keyword>
<keyword evidence="3" id="KW-0964">Secreted</keyword>
<dbReference type="GO" id="GO:0016787">
    <property type="term" value="F:hydrolase activity"/>
    <property type="evidence" value="ECO:0007669"/>
    <property type="project" value="UniProtKB-KW"/>
</dbReference>
<sequence>MKHLLSTFSLTAIVAAHGYVDNATINGVEYQFYQPYQDPYMNPKPDRISREIQGNGPVEDVAIADIQCGGYAAGGVSGSSPAALHAVAAAGSRVELRWTLWPESHIGPVITYMARCPDEGCNNYMPSSNAVWFKVKEEGREGTSNIWGDTPLMKAGGTATYTIPKCLAPGYYLVRHEIIALHAAYSYPGAQFYPGCHQLKVTGSGSTKPSQLVGFPGAYKPSDAGIMYDAYQAMKYTVPGPPAFAC</sequence>
<evidence type="ECO:0000259" key="16">
    <source>
        <dbReference type="Pfam" id="PF03443"/>
    </source>
</evidence>
<evidence type="ECO:0000256" key="9">
    <source>
        <dbReference type="ARBA" id="ARBA00023157"/>
    </source>
</evidence>
<keyword evidence="18" id="KW-1185">Reference proteome</keyword>
<dbReference type="GO" id="GO:0030245">
    <property type="term" value="P:cellulose catabolic process"/>
    <property type="evidence" value="ECO:0007669"/>
    <property type="project" value="UniProtKB-KW"/>
</dbReference>
<comment type="catalytic activity">
    <reaction evidence="13">
        <text>[(1-&gt;4)-beta-D-glucosyl]n+m + reduced acceptor + O2 = 4-dehydro-beta-D-glucosyl-[(1-&gt;4)-beta-D-glucosyl]n-1 + [(1-&gt;4)-beta-D-glucosyl]m + acceptor + H2O.</text>
        <dbReference type="EC" id="1.14.99.56"/>
    </reaction>
</comment>
<evidence type="ECO:0000313" key="18">
    <source>
        <dbReference type="Proteomes" id="UP000800093"/>
    </source>
</evidence>
<dbReference type="InterPro" id="IPR049892">
    <property type="entry name" value="AA9"/>
</dbReference>
<keyword evidence="4" id="KW-0479">Metal-binding</keyword>
<evidence type="ECO:0000256" key="3">
    <source>
        <dbReference type="ARBA" id="ARBA00022525"/>
    </source>
</evidence>
<keyword evidence="11" id="KW-0624">Polysaccharide degradation</keyword>
<evidence type="ECO:0000256" key="1">
    <source>
        <dbReference type="ARBA" id="ARBA00001973"/>
    </source>
</evidence>
<dbReference type="Pfam" id="PF03443">
    <property type="entry name" value="AA9"/>
    <property type="match status" value="1"/>
</dbReference>
<dbReference type="EMBL" id="ML986608">
    <property type="protein sequence ID" value="KAF2265348.1"/>
    <property type="molecule type" value="Genomic_DNA"/>
</dbReference>
<evidence type="ECO:0000256" key="13">
    <source>
        <dbReference type="ARBA" id="ARBA00045077"/>
    </source>
</evidence>
<evidence type="ECO:0000256" key="14">
    <source>
        <dbReference type="ARBA" id="ARBA00047174"/>
    </source>
</evidence>
<keyword evidence="8" id="KW-0503">Monooxygenase</keyword>
<evidence type="ECO:0000313" key="17">
    <source>
        <dbReference type="EMBL" id="KAF2265348.1"/>
    </source>
</evidence>
<evidence type="ECO:0000256" key="7">
    <source>
        <dbReference type="ARBA" id="ARBA00023008"/>
    </source>
</evidence>
<keyword evidence="6" id="KW-0560">Oxidoreductase</keyword>
<dbReference type="InterPro" id="IPR005103">
    <property type="entry name" value="AA9_LPMO"/>
</dbReference>
<dbReference type="AlphaFoldDB" id="A0A9P4N4X3"/>
<evidence type="ECO:0000256" key="4">
    <source>
        <dbReference type="ARBA" id="ARBA00022723"/>
    </source>
</evidence>
<evidence type="ECO:0000256" key="8">
    <source>
        <dbReference type="ARBA" id="ARBA00023033"/>
    </source>
</evidence>
<keyword evidence="15" id="KW-0732">Signal</keyword>